<keyword evidence="6 9" id="KW-0224">Dipeptidase</keyword>
<evidence type="ECO:0000256" key="8">
    <source>
        <dbReference type="ARBA" id="ARBA00023316"/>
    </source>
</evidence>
<comment type="catalytic activity">
    <reaction evidence="1 9">
        <text>D-alanyl-D-alanine + H2O = 2 D-alanine</text>
        <dbReference type="Rhea" id="RHEA:20661"/>
        <dbReference type="ChEBI" id="CHEBI:15377"/>
        <dbReference type="ChEBI" id="CHEBI:57416"/>
        <dbReference type="ChEBI" id="CHEBI:57822"/>
        <dbReference type="EC" id="3.4.13.22"/>
    </reaction>
</comment>
<dbReference type="AlphaFoldDB" id="A0A9D5U9A8"/>
<feature type="binding site" evidence="9">
    <location>
        <position position="113"/>
    </location>
    <ligand>
        <name>Zn(2+)</name>
        <dbReference type="ChEBI" id="CHEBI:29105"/>
        <note>catalytic</note>
    </ligand>
</feature>
<evidence type="ECO:0000256" key="5">
    <source>
        <dbReference type="ARBA" id="ARBA00022833"/>
    </source>
</evidence>
<dbReference type="HAMAP" id="MF_01924">
    <property type="entry name" value="A_A_dipeptidase"/>
    <property type="match status" value="1"/>
</dbReference>
<keyword evidence="8" id="KW-0961">Cell wall biogenesis/degradation</keyword>
<feature type="site" description="Transition state stabilizer" evidence="9">
    <location>
        <position position="69"/>
    </location>
</feature>
<feature type="binding site" evidence="9">
    <location>
        <position position="120"/>
    </location>
    <ligand>
        <name>Zn(2+)</name>
        <dbReference type="ChEBI" id="CHEBI:29105"/>
        <note>catalytic</note>
    </ligand>
</feature>
<gene>
    <name evidence="10" type="ORF">H9623_11430</name>
</gene>
<keyword evidence="7 9" id="KW-0482">Metalloprotease</keyword>
<comment type="caution">
    <text evidence="10">The sequence shown here is derived from an EMBL/GenBank/DDBJ whole genome shotgun (WGS) entry which is preliminary data.</text>
</comment>
<dbReference type="GO" id="GO:0008237">
    <property type="term" value="F:metallopeptidase activity"/>
    <property type="evidence" value="ECO:0007669"/>
    <property type="project" value="UniProtKB-KW"/>
</dbReference>
<dbReference type="SUPFAM" id="SSF55166">
    <property type="entry name" value="Hedgehog/DD-peptidase"/>
    <property type="match status" value="1"/>
</dbReference>
<evidence type="ECO:0000256" key="3">
    <source>
        <dbReference type="ARBA" id="ARBA00022723"/>
    </source>
</evidence>
<dbReference type="InterPro" id="IPR009045">
    <property type="entry name" value="Zn_M74/Hedgehog-like"/>
</dbReference>
<organism evidence="10 11">
    <name type="scientific">Oerskovia douganii</name>
    <dbReference type="NCBI Taxonomy" id="2762210"/>
    <lineage>
        <taxon>Bacteria</taxon>
        <taxon>Bacillati</taxon>
        <taxon>Actinomycetota</taxon>
        <taxon>Actinomycetes</taxon>
        <taxon>Micrococcales</taxon>
        <taxon>Cellulomonadaceae</taxon>
        <taxon>Oerskovia</taxon>
    </lineage>
</organism>
<comment type="function">
    <text evidence="9">Catalyzes hydrolysis of the D-alanyl-D-alanine dipeptide.</text>
</comment>
<evidence type="ECO:0000256" key="2">
    <source>
        <dbReference type="ARBA" id="ARBA00022670"/>
    </source>
</evidence>
<evidence type="ECO:0000256" key="7">
    <source>
        <dbReference type="ARBA" id="ARBA00023049"/>
    </source>
</evidence>
<evidence type="ECO:0000256" key="4">
    <source>
        <dbReference type="ARBA" id="ARBA00022801"/>
    </source>
</evidence>
<accession>A0A9D5U9A8</accession>
<protein>
    <recommendedName>
        <fullName evidence="9">D-alanyl-D-alanine dipeptidase</fullName>
        <shortName evidence="9">D-Ala-D-Ala dipeptidase</shortName>
        <ecNumber evidence="9">3.4.13.22</ecNumber>
    </recommendedName>
</protein>
<dbReference type="Proteomes" id="UP000822993">
    <property type="component" value="Unassembled WGS sequence"/>
</dbReference>
<dbReference type="InterPro" id="IPR000755">
    <property type="entry name" value="A_A_dipeptidase"/>
</dbReference>
<dbReference type="PANTHER" id="PTHR43126">
    <property type="entry name" value="D-ALANYL-D-ALANINE DIPEPTIDASE"/>
    <property type="match status" value="1"/>
</dbReference>
<keyword evidence="4 9" id="KW-0378">Hydrolase</keyword>
<keyword evidence="5 9" id="KW-0862">Zinc</keyword>
<dbReference type="GO" id="GO:0008270">
    <property type="term" value="F:zinc ion binding"/>
    <property type="evidence" value="ECO:0007669"/>
    <property type="project" value="UniProtKB-UniRule"/>
</dbReference>
<name>A0A9D5U9A8_9CELL</name>
<evidence type="ECO:0000313" key="11">
    <source>
        <dbReference type="Proteomes" id="UP000822993"/>
    </source>
</evidence>
<evidence type="ECO:0000256" key="9">
    <source>
        <dbReference type="HAMAP-Rule" id="MF_01924"/>
    </source>
</evidence>
<dbReference type="EMBL" id="JACSPN010000014">
    <property type="protein sequence ID" value="MBE7700908.1"/>
    <property type="molecule type" value="Genomic_DNA"/>
</dbReference>
<dbReference type="GO" id="GO:0160237">
    <property type="term" value="F:D-Ala-D-Ala dipeptidase activity"/>
    <property type="evidence" value="ECO:0007669"/>
    <property type="project" value="UniProtKB-EC"/>
</dbReference>
<comment type="similarity">
    <text evidence="9">Belongs to the peptidase M15D family.</text>
</comment>
<keyword evidence="11" id="KW-1185">Reference proteome</keyword>
<dbReference type="Pfam" id="PF01427">
    <property type="entry name" value="Peptidase_M15"/>
    <property type="match status" value="1"/>
</dbReference>
<comment type="cofactor">
    <cofactor evidence="9">
        <name>Zn(2+)</name>
        <dbReference type="ChEBI" id="CHEBI:29105"/>
    </cofactor>
    <text evidence="9">Binds 1 zinc ion per subunit.</text>
</comment>
<dbReference type="RefSeq" id="WP_193720172.1">
    <property type="nucleotide sequence ID" value="NZ_JACSPN010000014.1"/>
</dbReference>
<evidence type="ECO:0000256" key="1">
    <source>
        <dbReference type="ARBA" id="ARBA00001362"/>
    </source>
</evidence>
<keyword evidence="2 9" id="KW-0645">Protease</keyword>
<keyword evidence="3 9" id="KW-0479">Metal-binding</keyword>
<feature type="binding site" evidence="9">
    <location>
        <position position="184"/>
    </location>
    <ligand>
        <name>Zn(2+)</name>
        <dbReference type="ChEBI" id="CHEBI:29105"/>
        <note>catalytic</note>
    </ligand>
</feature>
<sequence length="212" mass="22677">MPQPTLISDPQVRRVPVRDTGEPLVELTWIDGPACPTARHVRAGLADRLLAAQRSLPGGLRLALSEGYRPVAAQHAIIARYGASLRAHHPHLDPEQVAALSSRYVAPLDVAPHVAGAAVDVTLVDSRGHELDMGCPLDATPEESGGACYFDAPGISRQARAHRELLAAALGQVGLVNYPTEWWHWSYGDRYWALATGARYALYGPAGLATAA</sequence>
<reference evidence="10 11" key="1">
    <citation type="submission" date="2020-08" db="EMBL/GenBank/DDBJ databases">
        <title>A Genomic Blueprint of the Chicken Gut Microbiome.</title>
        <authorList>
            <person name="Gilroy R."/>
            <person name="Ravi A."/>
            <person name="Getino M."/>
            <person name="Pursley I."/>
            <person name="Horton D.L."/>
            <person name="Alikhan N.-F."/>
            <person name="Baker D."/>
            <person name="Gharbi K."/>
            <person name="Hall N."/>
            <person name="Watson M."/>
            <person name="Adriaenssens E.M."/>
            <person name="Foster-Nyarko E."/>
            <person name="Jarju S."/>
            <person name="Secka A."/>
            <person name="Antonio M."/>
            <person name="Oren A."/>
            <person name="Chaudhuri R."/>
            <person name="La Ragione R.M."/>
            <person name="Hildebrand F."/>
            <person name="Pallen M.J."/>
        </authorList>
    </citation>
    <scope>NUCLEOTIDE SEQUENCE [LARGE SCALE GENOMIC DNA]</scope>
    <source>
        <strain evidence="10 11">Sa1BUA8</strain>
    </source>
</reference>
<dbReference type="PANTHER" id="PTHR43126:SF2">
    <property type="entry name" value="D-ALANYL-D-ALANINE DIPEPTIDASE"/>
    <property type="match status" value="1"/>
</dbReference>
<feature type="active site" description="Proton donor/acceptor" evidence="9">
    <location>
        <position position="181"/>
    </location>
</feature>
<dbReference type="EC" id="3.4.13.22" evidence="9"/>
<dbReference type="GO" id="GO:0006508">
    <property type="term" value="P:proteolysis"/>
    <property type="evidence" value="ECO:0007669"/>
    <property type="project" value="UniProtKB-KW"/>
</dbReference>
<dbReference type="CDD" id="cd14843">
    <property type="entry name" value="D-Ala-D-Ala_dipeptidase_like"/>
    <property type="match status" value="1"/>
</dbReference>
<evidence type="ECO:0000313" key="10">
    <source>
        <dbReference type="EMBL" id="MBE7700908.1"/>
    </source>
</evidence>
<proteinExistence type="inferred from homology"/>
<dbReference type="Gene3D" id="3.30.1380.10">
    <property type="match status" value="1"/>
</dbReference>
<dbReference type="GO" id="GO:0071555">
    <property type="term" value="P:cell wall organization"/>
    <property type="evidence" value="ECO:0007669"/>
    <property type="project" value="UniProtKB-KW"/>
</dbReference>
<evidence type="ECO:0000256" key="6">
    <source>
        <dbReference type="ARBA" id="ARBA00022997"/>
    </source>
</evidence>